<dbReference type="HOGENOM" id="CLU_2061376_0_0_1"/>
<dbReference type="RefSeq" id="XP_002911502.1">
    <property type="nucleotide sequence ID" value="XM_002911456.1"/>
</dbReference>
<protein>
    <submittedName>
        <fullName evidence="1">Uncharacterized protein</fullName>
    </submittedName>
</protein>
<evidence type="ECO:0000313" key="2">
    <source>
        <dbReference type="Proteomes" id="UP000001861"/>
    </source>
</evidence>
<evidence type="ECO:0000313" key="1">
    <source>
        <dbReference type="EMBL" id="EFI28008.1"/>
    </source>
</evidence>
<gene>
    <name evidence="1" type="ORF">CC1G_14500</name>
</gene>
<dbReference type="VEuPathDB" id="FungiDB:CC1G_14500"/>
<reference evidence="1 2" key="1">
    <citation type="journal article" date="2010" name="Proc. Natl. Acad. Sci. U.S.A.">
        <title>Insights into evolution of multicellular fungi from the assembled chromosomes of the mushroom Coprinopsis cinerea (Coprinus cinereus).</title>
        <authorList>
            <person name="Stajich J.E."/>
            <person name="Wilke S.K."/>
            <person name="Ahren D."/>
            <person name="Au C.H."/>
            <person name="Birren B.W."/>
            <person name="Borodovsky M."/>
            <person name="Burns C."/>
            <person name="Canback B."/>
            <person name="Casselton L.A."/>
            <person name="Cheng C.K."/>
            <person name="Deng J."/>
            <person name="Dietrich F.S."/>
            <person name="Fargo D.C."/>
            <person name="Farman M.L."/>
            <person name="Gathman A.C."/>
            <person name="Goldberg J."/>
            <person name="Guigo R."/>
            <person name="Hoegger P.J."/>
            <person name="Hooker J.B."/>
            <person name="Huggins A."/>
            <person name="James T.Y."/>
            <person name="Kamada T."/>
            <person name="Kilaru S."/>
            <person name="Kodira C."/>
            <person name="Kues U."/>
            <person name="Kupfer D."/>
            <person name="Kwan H.S."/>
            <person name="Lomsadze A."/>
            <person name="Li W."/>
            <person name="Lilly W.W."/>
            <person name="Ma L.J."/>
            <person name="Mackey A.J."/>
            <person name="Manning G."/>
            <person name="Martin F."/>
            <person name="Muraguchi H."/>
            <person name="Natvig D.O."/>
            <person name="Palmerini H."/>
            <person name="Ramesh M.A."/>
            <person name="Rehmeyer C.J."/>
            <person name="Roe B.A."/>
            <person name="Shenoy N."/>
            <person name="Stanke M."/>
            <person name="Ter-Hovhannisyan V."/>
            <person name="Tunlid A."/>
            <person name="Velagapudi R."/>
            <person name="Vision T.J."/>
            <person name="Zeng Q."/>
            <person name="Zolan M.E."/>
            <person name="Pukkila P.J."/>
        </authorList>
    </citation>
    <scope>NUCLEOTIDE SEQUENCE [LARGE SCALE GENOMIC DNA]</scope>
    <source>
        <strain evidence="2">Okayama-7 / 130 / ATCC MYA-4618 / FGSC 9003</strain>
    </source>
</reference>
<dbReference type="Proteomes" id="UP000001861">
    <property type="component" value="Unassembled WGS sequence"/>
</dbReference>
<dbReference type="EMBL" id="AACS02000004">
    <property type="protein sequence ID" value="EFI28008.1"/>
    <property type="molecule type" value="Genomic_DNA"/>
</dbReference>
<organism evidence="1 2">
    <name type="scientific">Coprinopsis cinerea (strain Okayama-7 / 130 / ATCC MYA-4618 / FGSC 9003)</name>
    <name type="common">Inky cap fungus</name>
    <name type="synonym">Hormographiella aspergillata</name>
    <dbReference type="NCBI Taxonomy" id="240176"/>
    <lineage>
        <taxon>Eukaryota</taxon>
        <taxon>Fungi</taxon>
        <taxon>Dikarya</taxon>
        <taxon>Basidiomycota</taxon>
        <taxon>Agaricomycotina</taxon>
        <taxon>Agaricomycetes</taxon>
        <taxon>Agaricomycetidae</taxon>
        <taxon>Agaricales</taxon>
        <taxon>Agaricineae</taxon>
        <taxon>Psathyrellaceae</taxon>
        <taxon>Coprinopsis</taxon>
    </lineage>
</organism>
<accession>D6RLW0</accession>
<name>D6RLW0_COPC7</name>
<proteinExistence type="predicted"/>
<dbReference type="KEGG" id="cci:CC1G_14500"/>
<dbReference type="AlphaFoldDB" id="D6RLW0"/>
<keyword evidence="2" id="KW-1185">Reference proteome</keyword>
<comment type="caution">
    <text evidence="1">The sequence shown here is derived from an EMBL/GenBank/DDBJ whole genome shotgun (WGS) entry which is preliminary data.</text>
</comment>
<dbReference type="GeneID" id="9378732"/>
<dbReference type="InParanoid" id="D6RLW0"/>
<sequence length="119" mass="13944">MELGEDMGSYEWETALKHLVKVFVKKRPGRAREAYLGRDLVFWIDALSWKECGYREEWKDWLDQLRSVNLSGEMKHARPFVSHPQVVTVFLALCLVHEGNVTEEKTTFSLKSFVFYAET</sequence>